<feature type="domain" description="Phospholipid/glycerol acyltransferase" evidence="5">
    <location>
        <begin position="108"/>
        <end position="215"/>
    </location>
</feature>
<comment type="pathway">
    <text evidence="1">Lipid metabolism.</text>
</comment>
<evidence type="ECO:0000256" key="3">
    <source>
        <dbReference type="ARBA" id="ARBA00023315"/>
    </source>
</evidence>
<dbReference type="InterPro" id="IPR002123">
    <property type="entry name" value="Plipid/glycerol_acylTrfase"/>
</dbReference>
<keyword evidence="4" id="KW-0812">Transmembrane</keyword>
<gene>
    <name evidence="6" type="ORF">GXW79_10095</name>
</gene>
<dbReference type="GO" id="GO:0003841">
    <property type="term" value="F:1-acylglycerol-3-phosphate O-acyltransferase activity"/>
    <property type="evidence" value="ECO:0007669"/>
    <property type="project" value="TreeGrafter"/>
</dbReference>
<sequence>MASDRSSTSGQALTDSREAEVEARRRPLRHAWDTFSFFLVLTLLAVCFTGWSLIAVVLARLLPRRAGQRLGQNAIRVFFSFFLWTMCRLGIARVDLSAVDAVRDARGVVYVANHLALLDILLLGSCLPRTVCIIKAAAWRNPLLGGGRLAGYIRAEEPLRLIRNAAAVLRDGSNLLIFPEGTRYPAGRMGPFRPGFALIARQARAPIQTLFIESNSPYLRKGWPLWRRPEFPLVYRVTLGPRLPVEGGAEAFAAELGALYRMRLQPEASQP</sequence>
<feature type="transmembrane region" description="Helical" evidence="4">
    <location>
        <begin position="35"/>
        <end position="62"/>
    </location>
</feature>
<dbReference type="GO" id="GO:0006654">
    <property type="term" value="P:phosphatidic acid biosynthetic process"/>
    <property type="evidence" value="ECO:0007669"/>
    <property type="project" value="TreeGrafter"/>
</dbReference>
<keyword evidence="4" id="KW-1133">Transmembrane helix</keyword>
<dbReference type="SUPFAM" id="SSF69593">
    <property type="entry name" value="Glycerol-3-phosphate (1)-acyltransferase"/>
    <property type="match status" value="1"/>
</dbReference>
<dbReference type="AlphaFoldDB" id="A0AAF1K363"/>
<dbReference type="Proteomes" id="UP001196068">
    <property type="component" value="Unassembled WGS sequence"/>
</dbReference>
<reference evidence="6" key="2">
    <citation type="journal article" date="2021" name="Syst. Appl. Microbiol.">
        <title>Roseomonas hellenica sp. nov., isolated from roots of wild-growing Alkanna tinctoria.</title>
        <authorList>
            <person name="Rat A."/>
            <person name="Naranjo H.D."/>
            <person name="Lebbe L."/>
            <person name="Cnockaert M."/>
            <person name="Krigas N."/>
            <person name="Grigoriadou K."/>
            <person name="Maloupa E."/>
            <person name="Willems A."/>
        </authorList>
    </citation>
    <scope>NUCLEOTIDE SEQUENCE</scope>
    <source>
        <strain evidence="6">LMG 28251</strain>
    </source>
</reference>
<dbReference type="Pfam" id="PF01553">
    <property type="entry name" value="Acyltransferase"/>
    <property type="match status" value="1"/>
</dbReference>
<comment type="caution">
    <text evidence="6">The sequence shown here is derived from an EMBL/GenBank/DDBJ whole genome shotgun (WGS) entry which is preliminary data.</text>
</comment>
<protein>
    <submittedName>
        <fullName evidence="6">1-acyl-sn-glycerol-3-phosphate acyltransferase</fullName>
    </submittedName>
</protein>
<evidence type="ECO:0000256" key="1">
    <source>
        <dbReference type="ARBA" id="ARBA00005189"/>
    </source>
</evidence>
<dbReference type="EMBL" id="JAAEDH010000010">
    <property type="protein sequence ID" value="MBR0655434.1"/>
    <property type="molecule type" value="Genomic_DNA"/>
</dbReference>
<dbReference type="PANTHER" id="PTHR10434:SF66">
    <property type="entry name" value="PHOSPHOLIPID_GLYCEROL ACYLTRANSFERASE DOMAIN-CONTAINING PROTEIN"/>
    <property type="match status" value="1"/>
</dbReference>
<proteinExistence type="predicted"/>
<organism evidence="6 7">
    <name type="scientific">Plastoroseomonas arctica</name>
    <dbReference type="NCBI Taxonomy" id="1509237"/>
    <lineage>
        <taxon>Bacteria</taxon>
        <taxon>Pseudomonadati</taxon>
        <taxon>Pseudomonadota</taxon>
        <taxon>Alphaproteobacteria</taxon>
        <taxon>Acetobacterales</taxon>
        <taxon>Acetobacteraceae</taxon>
        <taxon>Plastoroseomonas</taxon>
    </lineage>
</organism>
<keyword evidence="3 6" id="KW-0012">Acyltransferase</keyword>
<keyword evidence="4" id="KW-0472">Membrane</keyword>
<dbReference type="RefSeq" id="WP_211874273.1">
    <property type="nucleotide sequence ID" value="NZ_JAAEDH010000010.1"/>
</dbReference>
<dbReference type="CDD" id="cd07989">
    <property type="entry name" value="LPLAT_AGPAT-like"/>
    <property type="match status" value="1"/>
</dbReference>
<name>A0AAF1K363_9PROT</name>
<evidence type="ECO:0000256" key="2">
    <source>
        <dbReference type="ARBA" id="ARBA00022679"/>
    </source>
</evidence>
<dbReference type="PANTHER" id="PTHR10434">
    <property type="entry name" value="1-ACYL-SN-GLYCEROL-3-PHOSPHATE ACYLTRANSFERASE"/>
    <property type="match status" value="1"/>
</dbReference>
<keyword evidence="7" id="KW-1185">Reference proteome</keyword>
<reference evidence="6" key="1">
    <citation type="submission" date="2020-01" db="EMBL/GenBank/DDBJ databases">
        <authorList>
            <person name="Rat A."/>
        </authorList>
    </citation>
    <scope>NUCLEOTIDE SEQUENCE</scope>
    <source>
        <strain evidence="6">LMG 28251</strain>
    </source>
</reference>
<evidence type="ECO:0000256" key="4">
    <source>
        <dbReference type="SAM" id="Phobius"/>
    </source>
</evidence>
<evidence type="ECO:0000259" key="5">
    <source>
        <dbReference type="SMART" id="SM00563"/>
    </source>
</evidence>
<evidence type="ECO:0000313" key="7">
    <source>
        <dbReference type="Proteomes" id="UP001196068"/>
    </source>
</evidence>
<dbReference type="SMART" id="SM00563">
    <property type="entry name" value="PlsC"/>
    <property type="match status" value="1"/>
</dbReference>
<keyword evidence="2" id="KW-0808">Transferase</keyword>
<accession>A0AAF1K363</accession>
<evidence type="ECO:0000313" key="6">
    <source>
        <dbReference type="EMBL" id="MBR0655434.1"/>
    </source>
</evidence>